<comment type="caution">
    <text evidence="2">The sequence shown here is derived from an EMBL/GenBank/DDBJ whole genome shotgun (WGS) entry which is preliminary data.</text>
</comment>
<evidence type="ECO:0000256" key="1">
    <source>
        <dbReference type="SAM" id="MobiDB-lite"/>
    </source>
</evidence>
<organism evidence="2 3">
    <name type="scientific">Heterodera trifolii</name>
    <dbReference type="NCBI Taxonomy" id="157864"/>
    <lineage>
        <taxon>Eukaryota</taxon>
        <taxon>Metazoa</taxon>
        <taxon>Ecdysozoa</taxon>
        <taxon>Nematoda</taxon>
        <taxon>Chromadorea</taxon>
        <taxon>Rhabditida</taxon>
        <taxon>Tylenchina</taxon>
        <taxon>Tylenchomorpha</taxon>
        <taxon>Tylenchoidea</taxon>
        <taxon>Heteroderidae</taxon>
        <taxon>Heteroderinae</taxon>
        <taxon>Heterodera</taxon>
    </lineage>
</organism>
<accession>A0ABD2M9V9</accession>
<dbReference type="EMBL" id="JBICBT010000077">
    <property type="protein sequence ID" value="KAL3124298.1"/>
    <property type="molecule type" value="Genomic_DNA"/>
</dbReference>
<evidence type="ECO:0000313" key="3">
    <source>
        <dbReference type="Proteomes" id="UP001620626"/>
    </source>
</evidence>
<feature type="compositionally biased region" description="Low complexity" evidence="1">
    <location>
        <begin position="142"/>
        <end position="156"/>
    </location>
</feature>
<evidence type="ECO:0000313" key="2">
    <source>
        <dbReference type="EMBL" id="KAL3124298.1"/>
    </source>
</evidence>
<gene>
    <name evidence="2" type="ORF">niasHT_006686</name>
</gene>
<proteinExistence type="predicted"/>
<sequence length="276" mass="28706">MPNFARRTGGPPCHQKRMAARVAIHLFYTPGGTETTAANSGHSANARREQKHRVFKLKGNVEMNDAERTANEELDDVISSSANANAINGINGDEAAATVSDGGANADNCERAARVVCGGLNGVNANANNGTNAVTEAATVNNGGANADNGEGEAATVNDGDANVDNGTNAETAATAQNNGNGLEGNADNGTNGANVNANAQHRKRVSSGQVIVESKRRAKERSAAHPRPPAATANPVPTSLNMPFPMMMMMPFPMMMPFNFPFPPPPPPPAQQQQQ</sequence>
<keyword evidence="3" id="KW-1185">Reference proteome</keyword>
<feature type="region of interest" description="Disordered" evidence="1">
    <location>
        <begin position="142"/>
        <end position="239"/>
    </location>
</feature>
<feature type="compositionally biased region" description="Low complexity" evidence="1">
    <location>
        <begin position="166"/>
        <end position="200"/>
    </location>
</feature>
<name>A0ABD2M9V9_9BILA</name>
<protein>
    <submittedName>
        <fullName evidence="2">Uncharacterized protein</fullName>
    </submittedName>
</protein>
<dbReference type="Proteomes" id="UP001620626">
    <property type="component" value="Unassembled WGS sequence"/>
</dbReference>
<dbReference type="AlphaFoldDB" id="A0ABD2M9V9"/>
<reference evidence="2 3" key="1">
    <citation type="submission" date="2024-10" db="EMBL/GenBank/DDBJ databases">
        <authorList>
            <person name="Kim D."/>
        </authorList>
    </citation>
    <scope>NUCLEOTIDE SEQUENCE [LARGE SCALE GENOMIC DNA]</scope>
    <source>
        <strain evidence="2">BH-2024</strain>
    </source>
</reference>